<organism evidence="1 2">
    <name type="scientific">Pseudonocardia petroleophila</name>
    <dbReference type="NCBI Taxonomy" id="37331"/>
    <lineage>
        <taxon>Bacteria</taxon>
        <taxon>Bacillati</taxon>
        <taxon>Actinomycetota</taxon>
        <taxon>Actinomycetes</taxon>
        <taxon>Pseudonocardiales</taxon>
        <taxon>Pseudonocardiaceae</taxon>
        <taxon>Pseudonocardia</taxon>
    </lineage>
</organism>
<dbReference type="KEGG" id="ppel:H6H00_15475"/>
<dbReference type="Proteomes" id="UP000515728">
    <property type="component" value="Chromosome"/>
</dbReference>
<dbReference type="AlphaFoldDB" id="A0A7G7MQS1"/>
<dbReference type="RefSeq" id="WP_185721930.1">
    <property type="nucleotide sequence ID" value="NZ_BAAAWI010000001.1"/>
</dbReference>
<name>A0A7G7MQS1_9PSEU</name>
<keyword evidence="2" id="KW-1185">Reference proteome</keyword>
<evidence type="ECO:0000313" key="2">
    <source>
        <dbReference type="Proteomes" id="UP000515728"/>
    </source>
</evidence>
<protein>
    <submittedName>
        <fullName evidence="1">Uncharacterized protein</fullName>
    </submittedName>
</protein>
<gene>
    <name evidence="1" type="ORF">H6H00_15475</name>
</gene>
<sequence>MEVTEHDIARIPVGNLRVPRGDFAAVWAAAERRCTELGERGVTDDWYPAGVAVTCAWIATATVRPISGRPFAARSPVTRLTSLAYEERIEAEYLAAEQLDVRRPDLLASRPGWCEGIRATLRWAWRRSGPAPLQVPAPQATA</sequence>
<dbReference type="EMBL" id="CP060131">
    <property type="protein sequence ID" value="QNG55132.1"/>
    <property type="molecule type" value="Genomic_DNA"/>
</dbReference>
<reference evidence="1 2" key="1">
    <citation type="submission" date="2020-08" db="EMBL/GenBank/DDBJ databases">
        <authorList>
            <person name="Mo P."/>
        </authorList>
    </citation>
    <scope>NUCLEOTIDE SEQUENCE [LARGE SCALE GENOMIC DNA]</scope>
    <source>
        <strain evidence="1 2">CGMCC 4.1532</strain>
    </source>
</reference>
<accession>A0A7G7MQS1</accession>
<proteinExistence type="predicted"/>
<evidence type="ECO:0000313" key="1">
    <source>
        <dbReference type="EMBL" id="QNG55132.1"/>
    </source>
</evidence>